<dbReference type="InterPro" id="IPR028036">
    <property type="entry name" value="DMAC1-like_dom"/>
</dbReference>
<keyword evidence="4" id="KW-1185">Reference proteome</keyword>
<sequence>MSRRPRFLHQMFKSCWSCRLISGGGLILSGAYVFHAARKVMRQGGPTSMGTVAQITFAASKSISFLTVCCIRCLLMKTCALVFKVWLPGG</sequence>
<name>A0A669BUC6_ORENI</name>
<dbReference type="PANTHER" id="PTHR36469:SF1">
    <property type="entry name" value="DISTAL MEMBRANE-ARM ASSEMBLY COMPLEX PROTEIN 1"/>
    <property type="match status" value="1"/>
</dbReference>
<dbReference type="InterPro" id="IPR053117">
    <property type="entry name" value="DMAC_Protein"/>
</dbReference>
<dbReference type="InParanoid" id="A0A669BUC6"/>
<protein>
    <recommendedName>
        <fullName evidence="2">Distal membrane-arm assembly complex protein 1-like domain-containing protein</fullName>
    </recommendedName>
</protein>
<keyword evidence="1" id="KW-0812">Transmembrane</keyword>
<keyword evidence="1" id="KW-1133">Transmembrane helix</keyword>
<evidence type="ECO:0000313" key="4">
    <source>
        <dbReference type="Proteomes" id="UP000005207"/>
    </source>
</evidence>
<proteinExistence type="predicted"/>
<reference evidence="4" key="1">
    <citation type="submission" date="2012-01" db="EMBL/GenBank/DDBJ databases">
        <title>The Genome Sequence of Oreochromis niloticus (Nile Tilapia).</title>
        <authorList>
            <consortium name="Broad Institute Genome Assembly Team"/>
            <consortium name="Broad Institute Sequencing Platform"/>
            <person name="Di Palma F."/>
            <person name="Johnson J."/>
            <person name="Lander E.S."/>
            <person name="Lindblad-Toh K."/>
        </authorList>
    </citation>
    <scope>NUCLEOTIDE SEQUENCE [LARGE SCALE GENOMIC DNA]</scope>
</reference>
<organism evidence="3 4">
    <name type="scientific">Oreochromis niloticus</name>
    <name type="common">Nile tilapia</name>
    <name type="synonym">Tilapia nilotica</name>
    <dbReference type="NCBI Taxonomy" id="8128"/>
    <lineage>
        <taxon>Eukaryota</taxon>
        <taxon>Metazoa</taxon>
        <taxon>Chordata</taxon>
        <taxon>Craniata</taxon>
        <taxon>Vertebrata</taxon>
        <taxon>Euteleostomi</taxon>
        <taxon>Actinopterygii</taxon>
        <taxon>Neopterygii</taxon>
        <taxon>Teleostei</taxon>
        <taxon>Neoteleostei</taxon>
        <taxon>Acanthomorphata</taxon>
        <taxon>Ovalentaria</taxon>
        <taxon>Cichlomorphae</taxon>
        <taxon>Cichliformes</taxon>
        <taxon>Cichlidae</taxon>
        <taxon>African cichlids</taxon>
        <taxon>Pseudocrenilabrinae</taxon>
        <taxon>Oreochromini</taxon>
        <taxon>Oreochromis</taxon>
    </lineage>
</organism>
<dbReference type="Ensembl" id="ENSONIT00000091077.1">
    <property type="protein sequence ID" value="ENSONIP00000038190.1"/>
    <property type="gene ID" value="ENSONIG00000031063.1"/>
</dbReference>
<feature type="transmembrane region" description="Helical" evidence="1">
    <location>
        <begin position="52"/>
        <end position="75"/>
    </location>
</feature>
<evidence type="ECO:0000259" key="2">
    <source>
        <dbReference type="Pfam" id="PF15055"/>
    </source>
</evidence>
<dbReference type="Pfam" id="PF15055">
    <property type="entry name" value="DMAC1_Dmo2"/>
    <property type="match status" value="1"/>
</dbReference>
<dbReference type="PANTHER" id="PTHR36469">
    <property type="entry name" value="DISTAL MEMBRANE-ARM ASSEMBLY COMPLEX PROTEIN 1"/>
    <property type="match status" value="1"/>
</dbReference>
<keyword evidence="1" id="KW-0472">Membrane</keyword>
<evidence type="ECO:0000256" key="1">
    <source>
        <dbReference type="SAM" id="Phobius"/>
    </source>
</evidence>
<accession>A0A669BUC6</accession>
<dbReference type="AlphaFoldDB" id="A0A669BUC6"/>
<dbReference type="Proteomes" id="UP000005207">
    <property type="component" value="Linkage group LG22"/>
</dbReference>
<feature type="domain" description="Distal membrane-arm assembly complex protein 1-like" evidence="2">
    <location>
        <begin position="14"/>
        <end position="60"/>
    </location>
</feature>
<reference evidence="3" key="3">
    <citation type="submission" date="2025-09" db="UniProtKB">
        <authorList>
            <consortium name="Ensembl"/>
        </authorList>
    </citation>
    <scope>IDENTIFICATION</scope>
</reference>
<dbReference type="GeneTree" id="ENSGT01150000289124"/>
<reference evidence="3" key="2">
    <citation type="submission" date="2025-08" db="UniProtKB">
        <authorList>
            <consortium name="Ensembl"/>
        </authorList>
    </citation>
    <scope>IDENTIFICATION</scope>
</reference>
<evidence type="ECO:0000313" key="3">
    <source>
        <dbReference type="Ensembl" id="ENSONIP00000038190.1"/>
    </source>
</evidence>